<accession>A0A5C8FWA6</accession>
<proteinExistence type="predicted"/>
<dbReference type="AlphaFoldDB" id="A0A5C8FWA6"/>
<dbReference type="Proteomes" id="UP000322327">
    <property type="component" value="Unassembled WGS sequence"/>
</dbReference>
<reference evidence="1 2" key="1">
    <citation type="journal article" date="1992" name="Lakartidningen">
        <title>[Penicillin V and not amoxicillin is the first choice preparation in acute otitis].</title>
        <authorList>
            <person name="Kamme C."/>
            <person name="Lundgren K."/>
            <person name="Prellner K."/>
        </authorList>
    </citation>
    <scope>NUCLEOTIDE SEQUENCE [LARGE SCALE GENOMIC DNA]</scope>
    <source>
        <strain evidence="1 2">PC3053II</strain>
    </source>
</reference>
<dbReference type="EMBL" id="SAYI01000021">
    <property type="protein sequence ID" value="TXJ53956.1"/>
    <property type="molecule type" value="Genomic_DNA"/>
</dbReference>
<organism evidence="1 2">
    <name type="scientific">Brachyspira aalborgi</name>
    <dbReference type="NCBI Taxonomy" id="29522"/>
    <lineage>
        <taxon>Bacteria</taxon>
        <taxon>Pseudomonadati</taxon>
        <taxon>Spirochaetota</taxon>
        <taxon>Spirochaetia</taxon>
        <taxon>Brachyspirales</taxon>
        <taxon>Brachyspiraceae</taxon>
        <taxon>Brachyspira</taxon>
    </lineage>
</organism>
<sequence length="123" mass="14965">MFSLKKILNHLEYIKNNADKGYEEIDNGKRYSINRILFKKEFWNNIYDKRDKNNKDDEHDCLIYCYNNDKKIISALNVPLVHLFFFTQREENRDLIHIIRDYYLKVIDAPYPIAICENKELEN</sequence>
<evidence type="ECO:0000313" key="1">
    <source>
        <dbReference type="EMBL" id="TXJ53956.1"/>
    </source>
</evidence>
<protein>
    <submittedName>
        <fullName evidence="1">Uncharacterized protein</fullName>
    </submittedName>
</protein>
<name>A0A5C8FWA6_9SPIR</name>
<evidence type="ECO:0000313" key="2">
    <source>
        <dbReference type="Proteomes" id="UP000322327"/>
    </source>
</evidence>
<comment type="caution">
    <text evidence="1">The sequence shown here is derived from an EMBL/GenBank/DDBJ whole genome shotgun (WGS) entry which is preliminary data.</text>
</comment>
<dbReference type="RefSeq" id="WP_147531798.1">
    <property type="nucleotide sequence ID" value="NZ_SAYI01000021.1"/>
</dbReference>
<gene>
    <name evidence="1" type="ORF">EPJ76_11170</name>
</gene>